<dbReference type="GO" id="GO:0008270">
    <property type="term" value="F:zinc ion binding"/>
    <property type="evidence" value="ECO:0007669"/>
    <property type="project" value="UniProtKB-KW"/>
</dbReference>
<reference evidence="7" key="1">
    <citation type="submission" date="2021-01" db="EMBL/GenBank/DDBJ databases">
        <authorList>
            <person name="Corre E."/>
            <person name="Pelletier E."/>
            <person name="Niang G."/>
            <person name="Scheremetjew M."/>
            <person name="Finn R."/>
            <person name="Kale V."/>
            <person name="Holt S."/>
            <person name="Cochrane G."/>
            <person name="Meng A."/>
            <person name="Brown T."/>
            <person name="Cohen L."/>
        </authorList>
    </citation>
    <scope>NUCLEOTIDE SEQUENCE</scope>
    <source>
        <strain evidence="7">CCMP3105</strain>
    </source>
</reference>
<evidence type="ECO:0000313" key="7">
    <source>
        <dbReference type="EMBL" id="CAE4573514.1"/>
    </source>
</evidence>
<feature type="compositionally biased region" description="Polar residues" evidence="5">
    <location>
        <begin position="458"/>
        <end position="468"/>
    </location>
</feature>
<dbReference type="Gene3D" id="3.30.1370.210">
    <property type="match status" value="1"/>
</dbReference>
<organism evidence="7">
    <name type="scientific">Alexandrium monilatum</name>
    <dbReference type="NCBI Taxonomy" id="311494"/>
    <lineage>
        <taxon>Eukaryota</taxon>
        <taxon>Sar</taxon>
        <taxon>Alveolata</taxon>
        <taxon>Dinophyceae</taxon>
        <taxon>Gonyaulacales</taxon>
        <taxon>Pyrocystaceae</taxon>
        <taxon>Alexandrium</taxon>
    </lineage>
</organism>
<evidence type="ECO:0000256" key="5">
    <source>
        <dbReference type="SAM" id="MobiDB-lite"/>
    </source>
</evidence>
<dbReference type="SUPFAM" id="SSF90229">
    <property type="entry name" value="CCCH zinc finger"/>
    <property type="match status" value="2"/>
</dbReference>
<keyword evidence="3 4" id="KW-0862">Zinc</keyword>
<feature type="compositionally biased region" description="Low complexity" evidence="5">
    <location>
        <begin position="93"/>
        <end position="115"/>
    </location>
</feature>
<dbReference type="InterPro" id="IPR000571">
    <property type="entry name" value="Znf_CCCH"/>
</dbReference>
<evidence type="ECO:0000256" key="2">
    <source>
        <dbReference type="ARBA" id="ARBA00022771"/>
    </source>
</evidence>
<dbReference type="PROSITE" id="PS50103">
    <property type="entry name" value="ZF_C3H1"/>
    <property type="match status" value="1"/>
</dbReference>
<protein>
    <recommendedName>
        <fullName evidence="6">C3H1-type domain-containing protein</fullName>
    </recommendedName>
</protein>
<feature type="compositionally biased region" description="Gly residues" evidence="5">
    <location>
        <begin position="228"/>
        <end position="250"/>
    </location>
</feature>
<feature type="compositionally biased region" description="Low complexity" evidence="5">
    <location>
        <begin position="416"/>
        <end position="439"/>
    </location>
</feature>
<proteinExistence type="predicted"/>
<evidence type="ECO:0000256" key="4">
    <source>
        <dbReference type="PROSITE-ProRule" id="PRU00723"/>
    </source>
</evidence>
<dbReference type="EMBL" id="HBNR01019779">
    <property type="protein sequence ID" value="CAE4573514.1"/>
    <property type="molecule type" value="Transcribed_RNA"/>
</dbReference>
<dbReference type="Pfam" id="PF00642">
    <property type="entry name" value="zf-CCCH"/>
    <property type="match status" value="1"/>
</dbReference>
<dbReference type="InterPro" id="IPR036855">
    <property type="entry name" value="Znf_CCCH_sf"/>
</dbReference>
<keyword evidence="2 4" id="KW-0863">Zinc-finger</keyword>
<sequence>MHATRGRGGDTARMRGRGGPSSERGDHAGAGGQEEATCQPQVAEDWSRQSTEVYAGWSRQSSAWSTQQAFSESLTGTFSRQGTELPADEVQEALQRQLSAQSSSGLGSASTAGAARSRDVPSTPSHQAIATGSGQASDDHAGSTRGVGVGHLPSESSRHPGESTSGAWRHQPSEGVGRWGAGARSGEPQGGSAPVEGEAQHQQAGRGSPGVGQRSGPWGADRRPQAGRGAGRWAGQGGRGLGPRAGRGGGVPPPPHFYGGGGALGAPVGRREPADSQETIFWKTKLCRFHMIGQCRRGSACKFAHGRNELCPAPDLQYTKFCPSILRGQPCLAWDSCTFAHSLEQLRTYSSQARGTGSPDAGPEGQEPEETHPGAASSAAAPAEGSRPTGRWKTRIEELLRRSRRPPWEAGAPEGPTSSCRSTTPAAATAPTVDMPPVAGLEDPLPRSFHGAPPETTAAETSIGSQSCSAPVAVVGPAPGTPAATPEESTEALRGAQGEEDAEALPPWLPGLSRRFASEPSVPHMMSVRVQNTFISVEESDAGSSHSPPPARRASSAPARFHGRASPR</sequence>
<feature type="domain" description="C3H1-type" evidence="6">
    <location>
        <begin position="281"/>
        <end position="308"/>
    </location>
</feature>
<evidence type="ECO:0000256" key="3">
    <source>
        <dbReference type="ARBA" id="ARBA00022833"/>
    </source>
</evidence>
<feature type="region of interest" description="Disordered" evidence="5">
    <location>
        <begin position="537"/>
        <end position="568"/>
    </location>
</feature>
<keyword evidence="1 4" id="KW-0479">Metal-binding</keyword>
<feature type="compositionally biased region" description="Low complexity" evidence="5">
    <location>
        <begin position="469"/>
        <end position="487"/>
    </location>
</feature>
<dbReference type="AlphaFoldDB" id="A0A7S4Q5Z4"/>
<evidence type="ECO:0000256" key="1">
    <source>
        <dbReference type="ARBA" id="ARBA00022723"/>
    </source>
</evidence>
<gene>
    <name evidence="7" type="ORF">AMON00008_LOCUS13133</name>
</gene>
<dbReference type="SMART" id="SM00356">
    <property type="entry name" value="ZnF_C3H1"/>
    <property type="match status" value="2"/>
</dbReference>
<feature type="compositionally biased region" description="Polar residues" evidence="5">
    <location>
        <begin position="120"/>
        <end position="136"/>
    </location>
</feature>
<feature type="compositionally biased region" description="Low complexity" evidence="5">
    <location>
        <begin position="373"/>
        <end position="386"/>
    </location>
</feature>
<evidence type="ECO:0000259" key="6">
    <source>
        <dbReference type="PROSITE" id="PS50103"/>
    </source>
</evidence>
<feature type="region of interest" description="Disordered" evidence="5">
    <location>
        <begin position="351"/>
        <end position="511"/>
    </location>
</feature>
<feature type="zinc finger region" description="C3H1-type" evidence="4">
    <location>
        <begin position="281"/>
        <end position="308"/>
    </location>
</feature>
<accession>A0A7S4Q5Z4</accession>
<name>A0A7S4Q5Z4_9DINO</name>
<feature type="compositionally biased region" description="Polar residues" evidence="5">
    <location>
        <begin position="48"/>
        <end position="82"/>
    </location>
</feature>
<feature type="region of interest" description="Disordered" evidence="5">
    <location>
        <begin position="1"/>
        <end position="271"/>
    </location>
</feature>